<reference evidence="1 2" key="1">
    <citation type="submission" date="2024-09" db="EMBL/GenBank/DDBJ databases">
        <title>Rethinking Asexuality: The Enigmatic Case of Functional Sexual Genes in Lepraria (Stereocaulaceae).</title>
        <authorList>
            <person name="Doellman M."/>
            <person name="Sun Y."/>
            <person name="Barcenas-Pena A."/>
            <person name="Lumbsch H.T."/>
            <person name="Grewe F."/>
        </authorList>
    </citation>
    <scope>NUCLEOTIDE SEQUENCE [LARGE SCALE GENOMIC DNA]</scope>
    <source>
        <strain evidence="1 2">Grewe 0041</strain>
    </source>
</reference>
<sequence>MCMFAFSSLMSRSQIINAAYVLGDAADVKGGELPTKAEVACQKAEYLARCLNFDFQIDEAFADSQKALVTYIGQHDGVNGGNKDWSGAKAWMAWRSKNLLWRTRS</sequence>
<protein>
    <submittedName>
        <fullName evidence="1">Uncharacterized protein</fullName>
    </submittedName>
</protein>
<proteinExistence type="predicted"/>
<gene>
    <name evidence="1" type="ORF">ABVK25_011853</name>
</gene>
<evidence type="ECO:0000313" key="2">
    <source>
        <dbReference type="Proteomes" id="UP001590951"/>
    </source>
</evidence>
<dbReference type="Proteomes" id="UP001590951">
    <property type="component" value="Unassembled WGS sequence"/>
</dbReference>
<dbReference type="Gene3D" id="3.50.50.100">
    <property type="match status" value="1"/>
</dbReference>
<evidence type="ECO:0000313" key="1">
    <source>
        <dbReference type="EMBL" id="KAL2046458.1"/>
    </source>
</evidence>
<accession>A0ABR4AMX4</accession>
<organism evidence="1 2">
    <name type="scientific">Lepraria finkii</name>
    <dbReference type="NCBI Taxonomy" id="1340010"/>
    <lineage>
        <taxon>Eukaryota</taxon>
        <taxon>Fungi</taxon>
        <taxon>Dikarya</taxon>
        <taxon>Ascomycota</taxon>
        <taxon>Pezizomycotina</taxon>
        <taxon>Lecanoromycetes</taxon>
        <taxon>OSLEUM clade</taxon>
        <taxon>Lecanoromycetidae</taxon>
        <taxon>Lecanorales</taxon>
        <taxon>Lecanorineae</taxon>
        <taxon>Stereocaulaceae</taxon>
        <taxon>Lepraria</taxon>
    </lineage>
</organism>
<dbReference type="EMBL" id="JBHFEH010000122">
    <property type="protein sequence ID" value="KAL2046458.1"/>
    <property type="molecule type" value="Genomic_DNA"/>
</dbReference>
<comment type="caution">
    <text evidence="1">The sequence shown here is derived from an EMBL/GenBank/DDBJ whole genome shotgun (WGS) entry which is preliminary data.</text>
</comment>
<name>A0ABR4AMX4_9LECA</name>
<keyword evidence="2" id="KW-1185">Reference proteome</keyword>